<reference evidence="4" key="2">
    <citation type="submission" date="2021-04" db="EMBL/GenBank/DDBJ databases">
        <authorList>
            <person name="Gilroy R."/>
        </authorList>
    </citation>
    <scope>NUCLEOTIDE SEQUENCE</scope>
    <source>
        <strain evidence="4">CHK186-16707</strain>
    </source>
</reference>
<evidence type="ECO:0000256" key="1">
    <source>
        <dbReference type="ARBA" id="ARBA00022676"/>
    </source>
</evidence>
<evidence type="ECO:0000313" key="5">
    <source>
        <dbReference type="Proteomes" id="UP000824225"/>
    </source>
</evidence>
<dbReference type="SUPFAM" id="SSF53756">
    <property type="entry name" value="UDP-Glycosyltransferase/glycogen phosphorylase"/>
    <property type="match status" value="1"/>
</dbReference>
<dbReference type="Pfam" id="PF00534">
    <property type="entry name" value="Glycos_transf_1"/>
    <property type="match status" value="1"/>
</dbReference>
<dbReference type="GO" id="GO:0016757">
    <property type="term" value="F:glycosyltransferase activity"/>
    <property type="evidence" value="ECO:0007669"/>
    <property type="project" value="UniProtKB-KW"/>
</dbReference>
<proteinExistence type="predicted"/>
<dbReference type="CDD" id="cd03811">
    <property type="entry name" value="GT4_GT28_WabH-like"/>
    <property type="match status" value="1"/>
</dbReference>
<protein>
    <submittedName>
        <fullName evidence="4">Glycosyltransferase</fullName>
    </submittedName>
</protein>
<accession>A0A9D2HEZ4</accession>
<keyword evidence="2" id="KW-0808">Transferase</keyword>
<dbReference type="Gene3D" id="3.40.50.2000">
    <property type="entry name" value="Glycogen Phosphorylase B"/>
    <property type="match status" value="2"/>
</dbReference>
<name>A0A9D2HEZ4_9BACT</name>
<evidence type="ECO:0000256" key="2">
    <source>
        <dbReference type="ARBA" id="ARBA00022679"/>
    </source>
</evidence>
<dbReference type="PANTHER" id="PTHR12526">
    <property type="entry name" value="GLYCOSYLTRANSFERASE"/>
    <property type="match status" value="1"/>
</dbReference>
<reference evidence="4" key="1">
    <citation type="journal article" date="2021" name="PeerJ">
        <title>Extensive microbial diversity within the chicken gut microbiome revealed by metagenomics and culture.</title>
        <authorList>
            <person name="Gilroy R."/>
            <person name="Ravi A."/>
            <person name="Getino M."/>
            <person name="Pursley I."/>
            <person name="Horton D.L."/>
            <person name="Alikhan N.F."/>
            <person name="Baker D."/>
            <person name="Gharbi K."/>
            <person name="Hall N."/>
            <person name="Watson M."/>
            <person name="Adriaenssens E.M."/>
            <person name="Foster-Nyarko E."/>
            <person name="Jarju S."/>
            <person name="Secka A."/>
            <person name="Antonio M."/>
            <person name="Oren A."/>
            <person name="Chaudhuri R.R."/>
            <person name="La Ragione R."/>
            <person name="Hildebrand F."/>
            <person name="Pallen M.J."/>
        </authorList>
    </citation>
    <scope>NUCLEOTIDE SEQUENCE</scope>
    <source>
        <strain evidence="4">CHK186-16707</strain>
    </source>
</reference>
<dbReference type="PANTHER" id="PTHR12526:SF510">
    <property type="entry name" value="D-INOSITOL 3-PHOSPHATE GLYCOSYLTRANSFERASE"/>
    <property type="match status" value="1"/>
</dbReference>
<comment type="caution">
    <text evidence="4">The sequence shown here is derived from an EMBL/GenBank/DDBJ whole genome shotgun (WGS) entry which is preliminary data.</text>
</comment>
<gene>
    <name evidence="4" type="ORF">H9962_07130</name>
</gene>
<feature type="domain" description="Glycosyl transferase family 1" evidence="3">
    <location>
        <begin position="175"/>
        <end position="318"/>
    </location>
</feature>
<organism evidence="4 5">
    <name type="scientific">Candidatus Mailhella merdigallinarum</name>
    <dbReference type="NCBI Taxonomy" id="2838658"/>
    <lineage>
        <taxon>Bacteria</taxon>
        <taxon>Pseudomonadati</taxon>
        <taxon>Thermodesulfobacteriota</taxon>
        <taxon>Desulfovibrionia</taxon>
        <taxon>Desulfovibrionales</taxon>
        <taxon>Desulfovibrionaceae</taxon>
        <taxon>Mailhella</taxon>
    </lineage>
</organism>
<dbReference type="InterPro" id="IPR001296">
    <property type="entry name" value="Glyco_trans_1"/>
</dbReference>
<dbReference type="EMBL" id="DXAN01000023">
    <property type="protein sequence ID" value="HJA08946.1"/>
    <property type="molecule type" value="Genomic_DNA"/>
</dbReference>
<evidence type="ECO:0000313" key="4">
    <source>
        <dbReference type="EMBL" id="HJA08946.1"/>
    </source>
</evidence>
<dbReference type="Proteomes" id="UP000824225">
    <property type="component" value="Unassembled WGS sequence"/>
</dbReference>
<dbReference type="AlphaFoldDB" id="A0A9D2HEZ4"/>
<keyword evidence="1" id="KW-0328">Glycosyltransferase</keyword>
<evidence type="ECO:0000259" key="3">
    <source>
        <dbReference type="Pfam" id="PF00534"/>
    </source>
</evidence>
<sequence length="354" mass="39059">MRIAFVNSTRRWGGVKTWCLSNGAAALAKGHDVFVYGRDERFVEAARAQGMEGRLMPFGADFNPRSIAAFYAEFRRRNISHVVVNVGKDIRTAGIAARLRGLPVVVHVGAPHDFSPSPVHLWVHRFIRPAYVGTSKFIVNGIRKHVSYLADARVEAVHPGTLMPPHPPFPSCRPYTLITTSQLTPPKRHQDLLRACGQLKREGLDFRLRIVGTGDQEQTLRALAVACDLEDRVVFRGFVSDVGAELRQADIFVLPTDAEPLGIALEEAMAHGLFPLARNSGGVPEIWPARFRARLLSPGAGPEEFAAGLRSLLAVEPSVLDEWRQAVQNHARAAFSQEAQFEKFAAFLESCRSA</sequence>